<sequence>MLYNWFQYLVFANIWVLPFLGILPVLAFLHFRTQAAAKSTFIVSNARAFTSRTLRNSTLHLPFWLRLLALGCIITALARPQIRNVQSRTKGEGIDIILCMDVSGSMLSKDFLPNRLAVSRQMAAEFVKGRPVDQIGLVIFAGESFTQFPLSTDHESLLQQIQGIQSGMLEDGTVIGEGLAKSVERLSSSKAKSKIIILLTDGNEQPPETRIIDPITALEIAKAKGVKVYTIGMGALGGTSVQEKGVRKSEGSAFLDEALLKRIATQTGGLYFRATDEESLHAIYNQIDKMEKTDVEVVTKEKFQEEFTVFLLAALFFLALELILRYTLLRTFP</sequence>
<feature type="transmembrane region" description="Helical" evidence="5">
    <location>
        <begin position="307"/>
        <end position="328"/>
    </location>
</feature>
<dbReference type="Gene3D" id="3.40.50.410">
    <property type="entry name" value="von Willebrand factor, type A domain"/>
    <property type="match status" value="1"/>
</dbReference>
<dbReference type="STRING" id="1121884.SAMN02745131_01012"/>
<evidence type="ECO:0000256" key="1">
    <source>
        <dbReference type="ARBA" id="ARBA00022475"/>
    </source>
</evidence>
<accession>A0A1M4VXM5</accession>
<keyword evidence="1" id="KW-1003">Cell membrane</keyword>
<evidence type="ECO:0000313" key="8">
    <source>
        <dbReference type="Proteomes" id="UP000184048"/>
    </source>
</evidence>
<dbReference type="EMBL" id="FQUU01000003">
    <property type="protein sequence ID" value="SHE73699.1"/>
    <property type="molecule type" value="Genomic_DNA"/>
</dbReference>
<evidence type="ECO:0000256" key="3">
    <source>
        <dbReference type="ARBA" id="ARBA00022989"/>
    </source>
</evidence>
<dbReference type="PRINTS" id="PR00453">
    <property type="entry name" value="VWFADOMAIN"/>
</dbReference>
<protein>
    <submittedName>
        <fullName evidence="7">Ca-activated chloride channel family protein</fullName>
    </submittedName>
</protein>
<reference evidence="7 8" key="1">
    <citation type="submission" date="2016-11" db="EMBL/GenBank/DDBJ databases">
        <authorList>
            <person name="Jaros S."/>
            <person name="Januszkiewicz K."/>
            <person name="Wedrychowicz H."/>
        </authorList>
    </citation>
    <scope>NUCLEOTIDE SEQUENCE [LARGE SCALE GENOMIC DNA]</scope>
    <source>
        <strain evidence="7 8">DSM 18119</strain>
    </source>
</reference>
<organism evidence="7 8">
    <name type="scientific">Flavisolibacter ginsengisoli DSM 18119</name>
    <dbReference type="NCBI Taxonomy" id="1121884"/>
    <lineage>
        <taxon>Bacteria</taxon>
        <taxon>Pseudomonadati</taxon>
        <taxon>Bacteroidota</taxon>
        <taxon>Chitinophagia</taxon>
        <taxon>Chitinophagales</taxon>
        <taxon>Chitinophagaceae</taxon>
        <taxon>Flavisolibacter</taxon>
    </lineage>
</organism>
<evidence type="ECO:0000259" key="6">
    <source>
        <dbReference type="PROSITE" id="PS50234"/>
    </source>
</evidence>
<dbReference type="Proteomes" id="UP000184048">
    <property type="component" value="Unassembled WGS sequence"/>
</dbReference>
<evidence type="ECO:0000313" key="7">
    <source>
        <dbReference type="EMBL" id="SHE73699.1"/>
    </source>
</evidence>
<dbReference type="InterPro" id="IPR050768">
    <property type="entry name" value="UPF0353/GerABKA_families"/>
</dbReference>
<dbReference type="PANTHER" id="PTHR22550">
    <property type="entry name" value="SPORE GERMINATION PROTEIN"/>
    <property type="match status" value="1"/>
</dbReference>
<proteinExistence type="predicted"/>
<name>A0A1M4VXM5_9BACT</name>
<dbReference type="InterPro" id="IPR024163">
    <property type="entry name" value="Aerotolerance_reg_N"/>
</dbReference>
<dbReference type="SMART" id="SM00327">
    <property type="entry name" value="VWA"/>
    <property type="match status" value="1"/>
</dbReference>
<dbReference type="RefSeq" id="WP_072834143.1">
    <property type="nucleotide sequence ID" value="NZ_FQUU01000003.1"/>
</dbReference>
<keyword evidence="4 5" id="KW-0472">Membrane</keyword>
<feature type="transmembrane region" description="Helical" evidence="5">
    <location>
        <begin position="6"/>
        <end position="29"/>
    </location>
</feature>
<keyword evidence="8" id="KW-1185">Reference proteome</keyword>
<evidence type="ECO:0000256" key="2">
    <source>
        <dbReference type="ARBA" id="ARBA00022692"/>
    </source>
</evidence>
<dbReference type="OrthoDB" id="6206554at2"/>
<dbReference type="SUPFAM" id="SSF53300">
    <property type="entry name" value="vWA-like"/>
    <property type="match status" value="1"/>
</dbReference>
<dbReference type="Pfam" id="PF00092">
    <property type="entry name" value="VWA"/>
    <property type="match status" value="1"/>
</dbReference>
<feature type="domain" description="VWFA" evidence="6">
    <location>
        <begin position="95"/>
        <end position="287"/>
    </location>
</feature>
<evidence type="ECO:0000256" key="4">
    <source>
        <dbReference type="ARBA" id="ARBA00023136"/>
    </source>
</evidence>
<feature type="transmembrane region" description="Helical" evidence="5">
    <location>
        <begin position="61"/>
        <end position="78"/>
    </location>
</feature>
<gene>
    <name evidence="7" type="ORF">SAMN02745131_01012</name>
</gene>
<keyword evidence="3 5" id="KW-1133">Transmembrane helix</keyword>
<dbReference type="InterPro" id="IPR002035">
    <property type="entry name" value="VWF_A"/>
</dbReference>
<dbReference type="PANTHER" id="PTHR22550:SF5">
    <property type="entry name" value="LEUCINE ZIPPER PROTEIN 4"/>
    <property type="match status" value="1"/>
</dbReference>
<dbReference type="AlphaFoldDB" id="A0A1M4VXM5"/>
<dbReference type="InterPro" id="IPR036465">
    <property type="entry name" value="vWFA_dom_sf"/>
</dbReference>
<dbReference type="PROSITE" id="PS50234">
    <property type="entry name" value="VWFA"/>
    <property type="match status" value="1"/>
</dbReference>
<evidence type="ECO:0000256" key="5">
    <source>
        <dbReference type="SAM" id="Phobius"/>
    </source>
</evidence>
<keyword evidence="2 5" id="KW-0812">Transmembrane</keyword>
<dbReference type="Pfam" id="PF07584">
    <property type="entry name" value="BatA"/>
    <property type="match status" value="1"/>
</dbReference>